<dbReference type="RefSeq" id="WP_122059282.1">
    <property type="nucleotide sequence ID" value="NZ_RFAQ01000030.1"/>
</dbReference>
<accession>A0A3M0SR60</accession>
<dbReference type="EMBL" id="RFAQ01000030">
    <property type="protein sequence ID" value="RMD00275.1"/>
    <property type="molecule type" value="Genomic_DNA"/>
</dbReference>
<comment type="caution">
    <text evidence="1">The sequence shown here is derived from an EMBL/GenBank/DDBJ whole genome shotgun (WGS) entry which is preliminary data.</text>
</comment>
<dbReference type="Pfam" id="PF13783">
    <property type="entry name" value="DUF4177"/>
    <property type="match status" value="1"/>
</dbReference>
<proteinExistence type="predicted"/>
<name>A0A3M0SR60_9CLOT</name>
<dbReference type="AlphaFoldDB" id="A0A3M0SR60"/>
<dbReference type="InterPro" id="IPR025234">
    <property type="entry name" value="YjzH-like"/>
</dbReference>
<dbReference type="Proteomes" id="UP000277999">
    <property type="component" value="Unassembled WGS sequence"/>
</dbReference>
<protein>
    <submittedName>
        <fullName evidence="1">DUF4177 domain-containing protein</fullName>
    </submittedName>
</protein>
<organism evidence="1 2">
    <name type="scientific">Clostridium autoethanogenum</name>
    <dbReference type="NCBI Taxonomy" id="84023"/>
    <lineage>
        <taxon>Bacteria</taxon>
        <taxon>Bacillati</taxon>
        <taxon>Bacillota</taxon>
        <taxon>Clostridia</taxon>
        <taxon>Eubacteriales</taxon>
        <taxon>Clostridiaceae</taxon>
        <taxon>Clostridium</taxon>
    </lineage>
</organism>
<gene>
    <name evidence="1" type="ORF">D9O40_10625</name>
</gene>
<sequence>MVWKYKTFTVDHFMSLDKNLTLEEKLNKYGAEGWELVGILQKPFAGLGNPPKYLNVDTIVFKKTAEE</sequence>
<evidence type="ECO:0000313" key="1">
    <source>
        <dbReference type="EMBL" id="RMD00275.1"/>
    </source>
</evidence>
<reference evidence="1 2" key="1">
    <citation type="submission" date="2018-10" db="EMBL/GenBank/DDBJ databases">
        <title>Genome-centric metagenomics revealed C2 chemical producing, CO utilizing Clostridium with novel acetogenic gene cluster.</title>
        <authorList>
            <person name="Kang H."/>
            <person name="Park B."/>
            <person name="Choi I.G."/>
            <person name="Chang I.S."/>
        </authorList>
    </citation>
    <scope>NUCLEOTIDE SEQUENCE [LARGE SCALE GENOMIC DNA]</scope>
    <source>
        <strain evidence="1 2">H21-9</strain>
    </source>
</reference>
<evidence type="ECO:0000313" key="2">
    <source>
        <dbReference type="Proteomes" id="UP000277999"/>
    </source>
</evidence>